<keyword evidence="8" id="KW-1185">Reference proteome</keyword>
<dbReference type="Pfam" id="PF08281">
    <property type="entry name" value="Sigma70_r4_2"/>
    <property type="match status" value="1"/>
</dbReference>
<evidence type="ECO:0000313" key="8">
    <source>
        <dbReference type="Proteomes" id="UP000280696"/>
    </source>
</evidence>
<dbReference type="SUPFAM" id="SSF88946">
    <property type="entry name" value="Sigma2 domain of RNA polymerase sigma factors"/>
    <property type="match status" value="1"/>
</dbReference>
<dbReference type="InterPro" id="IPR013325">
    <property type="entry name" value="RNA_pol_sigma_r2"/>
</dbReference>
<gene>
    <name evidence="7" type="ORF">D7V94_19070</name>
</gene>
<evidence type="ECO:0000259" key="6">
    <source>
        <dbReference type="Pfam" id="PF08281"/>
    </source>
</evidence>
<dbReference type="Gene3D" id="1.10.10.10">
    <property type="entry name" value="Winged helix-like DNA-binding domain superfamily/Winged helix DNA-binding domain"/>
    <property type="match status" value="1"/>
</dbReference>
<dbReference type="InterPro" id="IPR013324">
    <property type="entry name" value="RNA_pol_sigma_r3/r4-like"/>
</dbReference>
<dbReference type="InterPro" id="IPR036388">
    <property type="entry name" value="WH-like_DNA-bd_sf"/>
</dbReference>
<sequence length="166" mass="20062">MKQIFYERLIQYILENQDRFYRVAYSYTRHQEDALDVVQSAVCKALEAHKSIKNEDAIRTWFYRILINECLTVIKKRKRFLLTDDTLEQEEVYYERGYEQDDDIEKELDRLELDVQGIIKLRFFEEMSLKEISSITGLNLNTVKTKLYRGLKQLKENFQEADLWVN</sequence>
<dbReference type="AlphaFoldDB" id="A0A3A9AM66"/>
<evidence type="ECO:0000256" key="4">
    <source>
        <dbReference type="ARBA" id="ARBA00023163"/>
    </source>
</evidence>
<evidence type="ECO:0000256" key="2">
    <source>
        <dbReference type="ARBA" id="ARBA00023015"/>
    </source>
</evidence>
<keyword evidence="2" id="KW-0805">Transcription regulation</keyword>
<dbReference type="PANTHER" id="PTHR43133">
    <property type="entry name" value="RNA POLYMERASE ECF-TYPE SIGMA FACTO"/>
    <property type="match status" value="1"/>
</dbReference>
<organism evidence="7 8">
    <name type="scientific">Parablautia intestinalis</name>
    <dbReference type="NCBI Taxonomy" id="2320100"/>
    <lineage>
        <taxon>Bacteria</taxon>
        <taxon>Bacillati</taxon>
        <taxon>Bacillota</taxon>
        <taxon>Clostridia</taxon>
        <taxon>Lachnospirales</taxon>
        <taxon>Lachnospiraceae</taxon>
        <taxon>Parablautia</taxon>
    </lineage>
</organism>
<dbReference type="InterPro" id="IPR039425">
    <property type="entry name" value="RNA_pol_sigma-70-like"/>
</dbReference>
<dbReference type="RefSeq" id="WP_120471903.1">
    <property type="nucleotide sequence ID" value="NZ_CATJBT010000130.1"/>
</dbReference>
<name>A0A3A9AM66_9FIRM</name>
<dbReference type="Gene3D" id="1.10.1740.10">
    <property type="match status" value="1"/>
</dbReference>
<reference evidence="7 8" key="1">
    <citation type="submission" date="2018-09" db="EMBL/GenBank/DDBJ databases">
        <title>Murine metabolic-syndrome-specific gut microbial biobank.</title>
        <authorList>
            <person name="Liu C."/>
        </authorList>
    </citation>
    <scope>NUCLEOTIDE SEQUENCE [LARGE SCALE GENOMIC DNA]</scope>
    <source>
        <strain evidence="7 8">0.1xD8-82</strain>
    </source>
</reference>
<dbReference type="GO" id="GO:0016987">
    <property type="term" value="F:sigma factor activity"/>
    <property type="evidence" value="ECO:0007669"/>
    <property type="project" value="UniProtKB-KW"/>
</dbReference>
<dbReference type="GO" id="GO:0003677">
    <property type="term" value="F:DNA binding"/>
    <property type="evidence" value="ECO:0007669"/>
    <property type="project" value="InterPro"/>
</dbReference>
<proteinExistence type="inferred from homology"/>
<keyword evidence="3" id="KW-0731">Sigma factor</keyword>
<dbReference type="OrthoDB" id="9782703at2"/>
<keyword evidence="4" id="KW-0804">Transcription</keyword>
<comment type="similarity">
    <text evidence="1">Belongs to the sigma-70 factor family. ECF subfamily.</text>
</comment>
<accession>A0A3A9AM66</accession>
<dbReference type="EMBL" id="RAYQ01000027">
    <property type="protein sequence ID" value="RKI88603.1"/>
    <property type="molecule type" value="Genomic_DNA"/>
</dbReference>
<dbReference type="Proteomes" id="UP000280696">
    <property type="component" value="Unassembled WGS sequence"/>
</dbReference>
<dbReference type="CDD" id="cd06171">
    <property type="entry name" value="Sigma70_r4"/>
    <property type="match status" value="1"/>
</dbReference>
<feature type="domain" description="RNA polymerase sigma-70 region 2" evidence="5">
    <location>
        <begin position="14"/>
        <end position="79"/>
    </location>
</feature>
<dbReference type="PANTHER" id="PTHR43133:SF60">
    <property type="entry name" value="RNA POLYMERASE SIGMA FACTOR SIGV"/>
    <property type="match status" value="1"/>
</dbReference>
<dbReference type="InterPro" id="IPR014284">
    <property type="entry name" value="RNA_pol_sigma-70_dom"/>
</dbReference>
<evidence type="ECO:0000259" key="5">
    <source>
        <dbReference type="Pfam" id="PF04542"/>
    </source>
</evidence>
<protein>
    <submittedName>
        <fullName evidence="7">Sigma-70 family RNA polymerase sigma factor</fullName>
    </submittedName>
</protein>
<dbReference type="Pfam" id="PF04542">
    <property type="entry name" value="Sigma70_r2"/>
    <property type="match status" value="1"/>
</dbReference>
<evidence type="ECO:0000256" key="1">
    <source>
        <dbReference type="ARBA" id="ARBA00010641"/>
    </source>
</evidence>
<dbReference type="GO" id="GO:0006352">
    <property type="term" value="P:DNA-templated transcription initiation"/>
    <property type="evidence" value="ECO:0007669"/>
    <property type="project" value="InterPro"/>
</dbReference>
<dbReference type="SUPFAM" id="SSF88659">
    <property type="entry name" value="Sigma3 and sigma4 domains of RNA polymerase sigma factors"/>
    <property type="match status" value="1"/>
</dbReference>
<comment type="caution">
    <text evidence="7">The sequence shown here is derived from an EMBL/GenBank/DDBJ whole genome shotgun (WGS) entry which is preliminary data.</text>
</comment>
<dbReference type="InterPro" id="IPR013249">
    <property type="entry name" value="RNA_pol_sigma70_r4_t2"/>
</dbReference>
<feature type="domain" description="RNA polymerase sigma factor 70 region 4 type 2" evidence="6">
    <location>
        <begin position="103"/>
        <end position="154"/>
    </location>
</feature>
<dbReference type="InterPro" id="IPR007627">
    <property type="entry name" value="RNA_pol_sigma70_r2"/>
</dbReference>
<evidence type="ECO:0000313" key="7">
    <source>
        <dbReference type="EMBL" id="RKI88603.1"/>
    </source>
</evidence>
<evidence type="ECO:0000256" key="3">
    <source>
        <dbReference type="ARBA" id="ARBA00023082"/>
    </source>
</evidence>
<dbReference type="NCBIfam" id="TIGR02937">
    <property type="entry name" value="sigma70-ECF"/>
    <property type="match status" value="1"/>
</dbReference>